<keyword evidence="3" id="KW-1185">Reference proteome</keyword>
<dbReference type="RefSeq" id="WP_101343996.1">
    <property type="nucleotide sequence ID" value="NZ_PJAI02000024.1"/>
</dbReference>
<evidence type="ECO:0000259" key="1">
    <source>
        <dbReference type="Pfam" id="PF09937"/>
    </source>
</evidence>
<dbReference type="InterPro" id="IPR018683">
    <property type="entry name" value="DUF2169"/>
</dbReference>
<protein>
    <submittedName>
        <fullName evidence="2">DUF2169 domain-containing protein</fullName>
    </submittedName>
</protein>
<dbReference type="EMBL" id="PJAI02000024">
    <property type="protein sequence ID" value="TYK64484.1"/>
    <property type="molecule type" value="Genomic_DNA"/>
</dbReference>
<feature type="domain" description="DUF2169" evidence="1">
    <location>
        <begin position="24"/>
        <end position="308"/>
    </location>
</feature>
<organism evidence="2 3">
    <name type="scientific">Colwellia echini</name>
    <dbReference type="NCBI Taxonomy" id="1982103"/>
    <lineage>
        <taxon>Bacteria</taxon>
        <taxon>Pseudomonadati</taxon>
        <taxon>Pseudomonadota</taxon>
        <taxon>Gammaproteobacteria</taxon>
        <taxon>Alteromonadales</taxon>
        <taxon>Colwelliaceae</taxon>
        <taxon>Colwellia</taxon>
    </lineage>
</organism>
<gene>
    <name evidence="2" type="ORF">CWS31_015385</name>
</gene>
<evidence type="ECO:0000313" key="2">
    <source>
        <dbReference type="EMBL" id="TYK64484.1"/>
    </source>
</evidence>
<reference evidence="2 3" key="1">
    <citation type="submission" date="2019-08" db="EMBL/GenBank/DDBJ databases">
        <title>Microbe sample from Colwellia echini.</title>
        <authorList>
            <person name="Christiansen L."/>
            <person name="Pathiraja D."/>
            <person name="Schultz-Johansen M."/>
            <person name="Choi I.-G."/>
            <person name="Stougaard P."/>
        </authorList>
    </citation>
    <scope>NUCLEOTIDE SEQUENCE [LARGE SCALE GENOMIC DNA]</scope>
    <source>
        <strain evidence="2 3">A3</strain>
    </source>
</reference>
<accession>A0ABY3MTG8</accession>
<proteinExistence type="predicted"/>
<sequence length="330" mass="36935">MLQIKNTTPFSADIASFPNEQGIDSIYIVVKSTFIMGQQWSLATEQTPPQKADEYWGEPGKSSIKKLSDFHVGKNNTDIIMQGNACAINHQDVNQLDVHLTVGHVNKTVKVFGDRHWENGLPSAPATFQSMPLVYERAFGGEHKVDETKILAEERNLVGCGFSGKRSRAEMEGVSLPNIENPPELIRNIHDTPTPAGFAATCGYWSPRYQWAGTYDEEWISTRAPYLPLDFDKRFLNAAHPDLIYPGYLQGGEPILIKGMHANGDINLTVPHVKMVCNVNLKGKKIPIDLHIETLTLEPNQQHLSMVWLASFQCDKNLLNINEIELSLSR</sequence>
<dbReference type="Proteomes" id="UP000815846">
    <property type="component" value="Unassembled WGS sequence"/>
</dbReference>
<evidence type="ECO:0000313" key="3">
    <source>
        <dbReference type="Proteomes" id="UP000815846"/>
    </source>
</evidence>
<comment type="caution">
    <text evidence="2">The sequence shown here is derived from an EMBL/GenBank/DDBJ whole genome shotgun (WGS) entry which is preliminary data.</text>
</comment>
<dbReference type="Pfam" id="PF09937">
    <property type="entry name" value="DUF2169"/>
    <property type="match status" value="1"/>
</dbReference>
<name>A0ABY3MTG8_9GAMM</name>